<reference evidence="2" key="2">
    <citation type="submission" date="2015-01" db="EMBL/GenBank/DDBJ databases">
        <title>Evolutionary Origins and Diversification of the Mycorrhizal Mutualists.</title>
        <authorList>
            <consortium name="DOE Joint Genome Institute"/>
            <consortium name="Mycorrhizal Genomics Consortium"/>
            <person name="Kohler A."/>
            <person name="Kuo A."/>
            <person name="Nagy L.G."/>
            <person name="Floudas D."/>
            <person name="Copeland A."/>
            <person name="Barry K.W."/>
            <person name="Cichocki N."/>
            <person name="Veneault-Fourrey C."/>
            <person name="LaButti K."/>
            <person name="Lindquist E.A."/>
            <person name="Lipzen A."/>
            <person name="Lundell T."/>
            <person name="Morin E."/>
            <person name="Murat C."/>
            <person name="Riley R."/>
            <person name="Ohm R."/>
            <person name="Sun H."/>
            <person name="Tunlid A."/>
            <person name="Henrissat B."/>
            <person name="Grigoriev I.V."/>
            <person name="Hibbett D.S."/>
            <person name="Martin F."/>
        </authorList>
    </citation>
    <scope>NUCLEOTIDE SEQUENCE [LARGE SCALE GENOMIC DNA]</scope>
    <source>
        <strain evidence="2">MAFF 305830</strain>
    </source>
</reference>
<proteinExistence type="predicted"/>
<dbReference type="InterPro" id="IPR011009">
    <property type="entry name" value="Kinase-like_dom_sf"/>
</dbReference>
<sequence>MKAPVKDPFEHLPEAPDLRGQITIEEIRPVYSGPYSCVYRGKYEKNGETVVVAVKILNKMRGAALETVLRVRNYS</sequence>
<dbReference type="AlphaFoldDB" id="A0A0C3BDI5"/>
<protein>
    <recommendedName>
        <fullName evidence="3">Protein kinase domain-containing protein</fullName>
    </recommendedName>
</protein>
<gene>
    <name evidence="1" type="ORF">M408DRAFT_294662</name>
</gene>
<accession>A0A0C3BDI5</accession>
<reference evidence="1 2" key="1">
    <citation type="submission" date="2014-04" db="EMBL/GenBank/DDBJ databases">
        <authorList>
            <consortium name="DOE Joint Genome Institute"/>
            <person name="Kuo A."/>
            <person name="Zuccaro A."/>
            <person name="Kohler A."/>
            <person name="Nagy L.G."/>
            <person name="Floudas D."/>
            <person name="Copeland A."/>
            <person name="Barry K.W."/>
            <person name="Cichocki N."/>
            <person name="Veneault-Fourrey C."/>
            <person name="LaButti K."/>
            <person name="Lindquist E.A."/>
            <person name="Lipzen A."/>
            <person name="Lundell T."/>
            <person name="Morin E."/>
            <person name="Murat C."/>
            <person name="Sun H."/>
            <person name="Tunlid A."/>
            <person name="Henrissat B."/>
            <person name="Grigoriev I.V."/>
            <person name="Hibbett D.S."/>
            <person name="Martin F."/>
            <person name="Nordberg H.P."/>
            <person name="Cantor M.N."/>
            <person name="Hua S.X."/>
        </authorList>
    </citation>
    <scope>NUCLEOTIDE SEQUENCE [LARGE SCALE GENOMIC DNA]</scope>
    <source>
        <strain evidence="1 2">MAFF 305830</strain>
    </source>
</reference>
<dbReference type="EMBL" id="KN824285">
    <property type="protein sequence ID" value="KIM30174.1"/>
    <property type="molecule type" value="Genomic_DNA"/>
</dbReference>
<name>A0A0C3BDI5_SERVB</name>
<evidence type="ECO:0008006" key="3">
    <source>
        <dbReference type="Google" id="ProtNLM"/>
    </source>
</evidence>
<organism evidence="1 2">
    <name type="scientific">Serendipita vermifera MAFF 305830</name>
    <dbReference type="NCBI Taxonomy" id="933852"/>
    <lineage>
        <taxon>Eukaryota</taxon>
        <taxon>Fungi</taxon>
        <taxon>Dikarya</taxon>
        <taxon>Basidiomycota</taxon>
        <taxon>Agaricomycotina</taxon>
        <taxon>Agaricomycetes</taxon>
        <taxon>Sebacinales</taxon>
        <taxon>Serendipitaceae</taxon>
        <taxon>Serendipita</taxon>
    </lineage>
</organism>
<dbReference type="SUPFAM" id="SSF56112">
    <property type="entry name" value="Protein kinase-like (PK-like)"/>
    <property type="match status" value="1"/>
</dbReference>
<evidence type="ECO:0000313" key="1">
    <source>
        <dbReference type="EMBL" id="KIM30174.1"/>
    </source>
</evidence>
<dbReference type="HOGENOM" id="CLU_2672667_0_0_1"/>
<dbReference type="Proteomes" id="UP000054097">
    <property type="component" value="Unassembled WGS sequence"/>
</dbReference>
<evidence type="ECO:0000313" key="2">
    <source>
        <dbReference type="Proteomes" id="UP000054097"/>
    </source>
</evidence>
<keyword evidence="2" id="KW-1185">Reference proteome</keyword>